<evidence type="ECO:0000259" key="2">
    <source>
        <dbReference type="Pfam" id="PF08239"/>
    </source>
</evidence>
<proteinExistence type="predicted"/>
<accession>A0A448GXV1</accession>
<feature type="signal peptide" evidence="1">
    <location>
        <begin position="1"/>
        <end position="21"/>
    </location>
</feature>
<sequence length="107" mass="11975">MNIKLIAFALIGTLGALTANANQYTLQSGSAYIQTKTDGYVYMRNAPHPNATRIQRLNDYTDVQVLSCEGRTVRRTDVAAQGQKGKWCRVSANGRTGYVFSPYLRYY</sequence>
<dbReference type="AlphaFoldDB" id="A0A448GXV1"/>
<dbReference type="KEGG" id="mcun:NCTC10297_01604"/>
<feature type="chain" id="PRO_5019188210" evidence="1">
    <location>
        <begin position="22"/>
        <end position="107"/>
    </location>
</feature>
<evidence type="ECO:0000256" key="1">
    <source>
        <dbReference type="SAM" id="SignalP"/>
    </source>
</evidence>
<dbReference type="RefSeq" id="WP_126331298.1">
    <property type="nucleotide sequence ID" value="NZ_LR134343.1"/>
</dbReference>
<protein>
    <submittedName>
        <fullName evidence="3">Bacterial SH3 domain</fullName>
    </submittedName>
</protein>
<dbReference type="InterPro" id="IPR003646">
    <property type="entry name" value="SH3-like_bac-type"/>
</dbReference>
<reference evidence="3 4" key="1">
    <citation type="submission" date="2018-12" db="EMBL/GenBank/DDBJ databases">
        <authorList>
            <consortium name="Pathogen Informatics"/>
        </authorList>
    </citation>
    <scope>NUCLEOTIDE SEQUENCE [LARGE SCALE GENOMIC DNA]</scope>
    <source>
        <strain evidence="3 4">NCTC10297</strain>
    </source>
</reference>
<evidence type="ECO:0000313" key="4">
    <source>
        <dbReference type="Proteomes" id="UP000274100"/>
    </source>
</evidence>
<name>A0A448GXV1_9GAMM</name>
<keyword evidence="1" id="KW-0732">Signal</keyword>
<gene>
    <name evidence="3" type="ORF">NCTC10297_01604</name>
</gene>
<dbReference type="Proteomes" id="UP000274100">
    <property type="component" value="Chromosome"/>
</dbReference>
<dbReference type="EMBL" id="LR134343">
    <property type="protein sequence ID" value="VEG13636.1"/>
    <property type="molecule type" value="Genomic_DNA"/>
</dbReference>
<dbReference type="Gene3D" id="2.30.30.40">
    <property type="entry name" value="SH3 Domains"/>
    <property type="match status" value="1"/>
</dbReference>
<organism evidence="3 4">
    <name type="scientific">Moraxella cuniculi</name>
    <dbReference type="NCBI Taxonomy" id="34061"/>
    <lineage>
        <taxon>Bacteria</taxon>
        <taxon>Pseudomonadati</taxon>
        <taxon>Pseudomonadota</taxon>
        <taxon>Gammaproteobacteria</taxon>
        <taxon>Moraxellales</taxon>
        <taxon>Moraxellaceae</taxon>
        <taxon>Moraxella</taxon>
    </lineage>
</organism>
<dbReference type="Pfam" id="PF08239">
    <property type="entry name" value="SH3_3"/>
    <property type="match status" value="1"/>
</dbReference>
<evidence type="ECO:0000313" key="3">
    <source>
        <dbReference type="EMBL" id="VEG13636.1"/>
    </source>
</evidence>
<feature type="domain" description="SH3b" evidence="2">
    <location>
        <begin position="40"/>
        <end position="104"/>
    </location>
</feature>